<accession>A0A1C0Y520</accession>
<proteinExistence type="predicted"/>
<gene>
    <name evidence="1" type="ORF">A6M13_07440</name>
</gene>
<name>A0A1C0Y520_9BACL</name>
<keyword evidence="2" id="KW-1185">Reference proteome</keyword>
<dbReference type="AlphaFoldDB" id="A0A1C0Y520"/>
<sequence>MAKQVKNNGVYIRTIEAAVIWEVNNRGNKAQDNYTGYIPHSLELMKLSKVGIDKFIKRLKPKLDADGNEMKNDKGKVIRAPQPESVKNLDKRTLQNISRFYTDDVINVKFKSKVHDLKGVIANTNKRYDNKIEAAKSEEEVNALNKERDERIKEITARADGGWSEIINTDELRDSMYKDGFTFKNYKGEMITYRPYKRSSAKARTGEILFIREELLDEMTKWSRMSLELSEDVEIDLAAWSAYEALVASAIEGTIEINPKNILLISDVESVFTQEAITINTVKDENGKSILQSKTDANAEIKNSLFDGQGLLDSSYFTGKYEGKGMMLTRQHFWKSALFNTNIEQFMRDEFGDAAYETDTIKDMLGNKIKIKDVKCIVTPSSLKIFKFSFIKGSDKEMYKHWKSIVKGEKNVFGVCKSEYASKRGSIEGKPLNQMSYQMLNSLPITKDKTTKLCQFEIDYINDMKESDDKFIEYLVDTATMMNSNDMIVDLYNRNCKFAKTDLFITFKKNAMSEYAKRMRKGKLRIVGDYCVLVGNPYEMLLHSINKLNLHNLKSHTLEKNQVHTKLFDDGEELAGFRNPHTSANNILHAQNVHNKKIDTYFNFTNNIVAVNAIEFALQDLLSGCDYDSDTALLTNNDIIVDVAKKNTSQVCLNKVSATSNTYKLTALNRSEVDKAIASDVIGSIVNVGQAAQSVMYDAIYNYDKDTAKIMKEVIEIVSVASTIAIDGAKKSYDIEIDKELKRLDKLVRTKLRNSKFPLFMERKSNSTQYDTTMDYVYKKFKVEKENEDGVQRAKVIKAADRIDMMTLVNKAGIDGKAFKIAQADDKQEKEVLEIVNEYINNTNQLQSIVDNQNSKEELKKTIKRELRVEAEEMQKRLTKRTIKPVTLYAILYHLFEVESTEESVLKVMNVIYKTHKKQFVNAFLGENEQEK</sequence>
<comment type="caution">
    <text evidence="1">The sequence shown here is derived from an EMBL/GenBank/DDBJ whole genome shotgun (WGS) entry which is preliminary data.</text>
</comment>
<dbReference type="OrthoDB" id="2485429at2"/>
<dbReference type="RefSeq" id="WP_066548573.1">
    <property type="nucleotide sequence ID" value="NZ_MASJ01000042.1"/>
</dbReference>
<organism evidence="1 2">
    <name type="scientific">Caryophanon tenue</name>
    <dbReference type="NCBI Taxonomy" id="33978"/>
    <lineage>
        <taxon>Bacteria</taxon>
        <taxon>Bacillati</taxon>
        <taxon>Bacillota</taxon>
        <taxon>Bacilli</taxon>
        <taxon>Bacillales</taxon>
        <taxon>Caryophanaceae</taxon>
        <taxon>Caryophanon</taxon>
    </lineage>
</organism>
<reference evidence="1 2" key="1">
    <citation type="submission" date="2016-07" db="EMBL/GenBank/DDBJ databases">
        <title>Caryophanon tenue genome sequencing.</title>
        <authorList>
            <person name="Verma A."/>
            <person name="Pal Y."/>
            <person name="Krishnamurthi S."/>
        </authorList>
    </citation>
    <scope>NUCLEOTIDE SEQUENCE [LARGE SCALE GENOMIC DNA]</scope>
    <source>
        <strain evidence="1 2">DSM 14152</strain>
    </source>
</reference>
<dbReference type="Proteomes" id="UP000093199">
    <property type="component" value="Unassembled WGS sequence"/>
</dbReference>
<evidence type="ECO:0000313" key="2">
    <source>
        <dbReference type="Proteomes" id="UP000093199"/>
    </source>
</evidence>
<dbReference type="EMBL" id="MASJ01000042">
    <property type="protein sequence ID" value="OCS82260.1"/>
    <property type="molecule type" value="Genomic_DNA"/>
</dbReference>
<dbReference type="STRING" id="33978.A6M13_07440"/>
<protein>
    <submittedName>
        <fullName evidence="1">Uncharacterized protein</fullName>
    </submittedName>
</protein>
<evidence type="ECO:0000313" key="1">
    <source>
        <dbReference type="EMBL" id="OCS82260.1"/>
    </source>
</evidence>